<dbReference type="EMBL" id="JACGCM010000883">
    <property type="protein sequence ID" value="KAF6164823.1"/>
    <property type="molecule type" value="Genomic_DNA"/>
</dbReference>
<dbReference type="PANTHER" id="PTHR34364">
    <property type="entry name" value="WAS/WASL-INTERACTING FAMILY PROTEIN"/>
    <property type="match status" value="1"/>
</dbReference>
<dbReference type="AlphaFoldDB" id="A0A7J7NCL4"/>
<organism evidence="3 4">
    <name type="scientific">Kingdonia uniflora</name>
    <dbReference type="NCBI Taxonomy" id="39325"/>
    <lineage>
        <taxon>Eukaryota</taxon>
        <taxon>Viridiplantae</taxon>
        <taxon>Streptophyta</taxon>
        <taxon>Embryophyta</taxon>
        <taxon>Tracheophyta</taxon>
        <taxon>Spermatophyta</taxon>
        <taxon>Magnoliopsida</taxon>
        <taxon>Ranunculales</taxon>
        <taxon>Circaeasteraceae</taxon>
        <taxon>Kingdonia</taxon>
    </lineage>
</organism>
<comment type="caution">
    <text evidence="3">The sequence shown here is derived from an EMBL/GenBank/DDBJ whole genome shotgun (WGS) entry which is preliminary data.</text>
</comment>
<evidence type="ECO:0000313" key="4">
    <source>
        <dbReference type="Proteomes" id="UP000541444"/>
    </source>
</evidence>
<evidence type="ECO:0000313" key="3">
    <source>
        <dbReference type="EMBL" id="KAF6164823.1"/>
    </source>
</evidence>
<evidence type="ECO:0008006" key="5">
    <source>
        <dbReference type="Google" id="ProtNLM"/>
    </source>
</evidence>
<protein>
    <recommendedName>
        <fullName evidence="5">Transmembrane protein</fullName>
    </recommendedName>
</protein>
<accession>A0A7J7NCL4</accession>
<keyword evidence="2" id="KW-0812">Transmembrane</keyword>
<dbReference type="Proteomes" id="UP000541444">
    <property type="component" value="Unassembled WGS sequence"/>
</dbReference>
<feature type="region of interest" description="Disordered" evidence="1">
    <location>
        <begin position="1"/>
        <end position="50"/>
    </location>
</feature>
<feature type="transmembrane region" description="Helical" evidence="2">
    <location>
        <begin position="62"/>
        <end position="91"/>
    </location>
</feature>
<gene>
    <name evidence="3" type="ORF">GIB67_030695</name>
</gene>
<evidence type="ECO:0000256" key="1">
    <source>
        <dbReference type="SAM" id="MobiDB-lite"/>
    </source>
</evidence>
<name>A0A7J7NCL4_9MAGN</name>
<dbReference type="PANTHER" id="PTHR34364:SF1">
    <property type="entry name" value="WAS_WASL-INTERACTING FAMILY PROTEIN"/>
    <property type="match status" value="1"/>
</dbReference>
<keyword evidence="2" id="KW-1133">Transmembrane helix</keyword>
<keyword evidence="4" id="KW-1185">Reference proteome</keyword>
<proteinExistence type="predicted"/>
<sequence>MSNDGPKLYNTKPKKSQLKQQQQQQQRSQEFTISPLKPKMESQPPTPPLPHVKDSFARRYKFVWPVLLTVNLVIGGCDVVWGVGIHGYIFVRGKKKDHVVEDDKVAVAVDAPSASVVTTVPSAVGAPSVSLIPERPLQHPPPAVDPAAVLVRDPIPEDQQRDLFKWILEEKRKVKPKDREEKIRIDEEKAILKEFIRRNLCLASNVV</sequence>
<feature type="compositionally biased region" description="Low complexity" evidence="1">
    <location>
        <begin position="18"/>
        <end position="29"/>
    </location>
</feature>
<evidence type="ECO:0000256" key="2">
    <source>
        <dbReference type="SAM" id="Phobius"/>
    </source>
</evidence>
<keyword evidence="2" id="KW-0472">Membrane</keyword>
<dbReference type="OrthoDB" id="1907935at2759"/>
<reference evidence="3 4" key="1">
    <citation type="journal article" date="2020" name="IScience">
        <title>Genome Sequencing of the Endangered Kingdonia uniflora (Circaeasteraceae, Ranunculales) Reveals Potential Mechanisms of Evolutionary Specialization.</title>
        <authorList>
            <person name="Sun Y."/>
            <person name="Deng T."/>
            <person name="Zhang A."/>
            <person name="Moore M.J."/>
            <person name="Landis J.B."/>
            <person name="Lin N."/>
            <person name="Zhang H."/>
            <person name="Zhang X."/>
            <person name="Huang J."/>
            <person name="Zhang X."/>
            <person name="Sun H."/>
            <person name="Wang H."/>
        </authorList>
    </citation>
    <scope>NUCLEOTIDE SEQUENCE [LARGE SCALE GENOMIC DNA]</scope>
    <source>
        <strain evidence="3">TB1705</strain>
        <tissue evidence="3">Leaf</tissue>
    </source>
</reference>